<evidence type="ECO:0000313" key="12">
    <source>
        <dbReference type="RefSeq" id="XP_002737346.1"/>
    </source>
</evidence>
<dbReference type="SUPFAM" id="SSF57845">
    <property type="entry name" value="B-box zinc-binding domain"/>
    <property type="match status" value="1"/>
</dbReference>
<evidence type="ECO:0000313" key="11">
    <source>
        <dbReference type="Proteomes" id="UP000694865"/>
    </source>
</evidence>
<dbReference type="PANTHER" id="PTHR25462:SF291">
    <property type="entry name" value="E3 UBIQUITIN-PROTEIN LIGASE TRIM45"/>
    <property type="match status" value="1"/>
</dbReference>
<accession>A0ABM0GU15</accession>
<dbReference type="Pfam" id="PF00630">
    <property type="entry name" value="Filamin"/>
    <property type="match status" value="1"/>
</dbReference>
<dbReference type="GeneID" id="100369333"/>
<dbReference type="InterPro" id="IPR017868">
    <property type="entry name" value="Filamin/ABP280_repeat-like"/>
</dbReference>
<dbReference type="InterPro" id="IPR013783">
    <property type="entry name" value="Ig-like_fold"/>
</dbReference>
<dbReference type="SUPFAM" id="SSF81296">
    <property type="entry name" value="E set domains"/>
    <property type="match status" value="1"/>
</dbReference>
<feature type="repeat" description="NHL" evidence="8">
    <location>
        <begin position="470"/>
        <end position="513"/>
    </location>
</feature>
<name>A0ABM0GU15_SACKO</name>
<keyword evidence="3" id="KW-0677">Repeat</keyword>
<dbReference type="Pfam" id="PF00097">
    <property type="entry name" value="zf-C3HC4"/>
    <property type="match status" value="1"/>
</dbReference>
<feature type="repeat" description="NHL" evidence="8">
    <location>
        <begin position="652"/>
        <end position="695"/>
    </location>
</feature>
<dbReference type="PROSITE" id="PS51125">
    <property type="entry name" value="NHL"/>
    <property type="match status" value="5"/>
</dbReference>
<evidence type="ECO:0000256" key="7">
    <source>
        <dbReference type="PROSITE-ProRule" id="PRU00087"/>
    </source>
</evidence>
<dbReference type="SMART" id="SM00557">
    <property type="entry name" value="IG_FLMN"/>
    <property type="match status" value="1"/>
</dbReference>
<dbReference type="Pfam" id="PF01436">
    <property type="entry name" value="NHL"/>
    <property type="match status" value="5"/>
</dbReference>
<sequence>MVSVESKILEQFDDNFLVCTVCSERYRNAKILPCLHSFCEQCIHKLVQKSGGKNLPCPVCRRVHDLPEGASSVQTNVFVNELVVLLGKRDKETNYVQKCGGCQQGSVTTYCIDCAVGLCDNCTLPHKQLPCTKSHHVMSLQAYEAAMIADIASVQPPVYCSSHPDNQLKFYCDSCDIPICLECTVINHKITEHNYRYLNDAAEQYTTDLTKMTCILAEKEKDAKESKEKVQQMTELLENRFSQEEHKLNAHIERVVAEITAKIRVNGAELLQALNDLFSERKQNLHAQMKELEIAENDVKHARDFATNLMNYGNATQLMFTKKGMTSQIKKLIKLETQQDPTEDDYIEFQSSDDFCETKTLGVILHNKYNFEIRDVPEYVRIREDASVTLATSDGTMVDFLALNQKFQCAIKTPSNTTEEMKVTDNKDGTCCLAYQAKVEGVHELTVLVNNKSVQGSPVKINAIPTKGLMGNYGGKGSGLGQFNSPWDVLIASDGNVLVCDSKNNRLQLLTLDGKHKQIIQFTGFNEPFCPRCVAESQDCNYFITDSNNKQVVVCNSNFELIRCFGNGQLTYPAGICINPVNGRVYVVDNNSHYIRIYNQDGGYIQSFGSQSGGDCQFIYPHGITSDSQGNVIVADNWNHRIQVLTGEGEFLFKFGSRGNSDGQLQYPRGVATDTEGYVYVSDYNNNRVQKYDSHGQFVCRIDSPTDGLSSPRGICVTNDKPFGKVVVADTGNNCIKVFAQ</sequence>
<dbReference type="PROSITE" id="PS50194">
    <property type="entry name" value="FILAMIN_REPEAT"/>
    <property type="match status" value="1"/>
</dbReference>
<evidence type="ECO:0000259" key="10">
    <source>
        <dbReference type="PROSITE" id="PS50119"/>
    </source>
</evidence>
<keyword evidence="5" id="KW-0862">Zinc</keyword>
<dbReference type="PANTHER" id="PTHR25462">
    <property type="entry name" value="BONUS, ISOFORM C-RELATED"/>
    <property type="match status" value="1"/>
</dbReference>
<dbReference type="CDD" id="cd19757">
    <property type="entry name" value="Bbox1"/>
    <property type="match status" value="1"/>
</dbReference>
<evidence type="ECO:0000256" key="2">
    <source>
        <dbReference type="ARBA" id="ARBA00022723"/>
    </source>
</evidence>
<dbReference type="InterPro" id="IPR047153">
    <property type="entry name" value="TRIM45/56/19-like"/>
</dbReference>
<dbReference type="InterPro" id="IPR001841">
    <property type="entry name" value="Znf_RING"/>
</dbReference>
<protein>
    <submittedName>
        <fullName evidence="12">Tripartite motif-containing protein 2-like</fullName>
    </submittedName>
</protein>
<dbReference type="PROSITE" id="PS00518">
    <property type="entry name" value="ZF_RING_1"/>
    <property type="match status" value="1"/>
</dbReference>
<dbReference type="InterPro" id="IPR018957">
    <property type="entry name" value="Znf_C3HC4_RING-type"/>
</dbReference>
<dbReference type="SMART" id="SM00184">
    <property type="entry name" value="RING"/>
    <property type="match status" value="1"/>
</dbReference>
<feature type="repeat" description="NHL" evidence="8">
    <location>
        <begin position="605"/>
        <end position="648"/>
    </location>
</feature>
<dbReference type="PROSITE" id="PS50089">
    <property type="entry name" value="ZF_RING_2"/>
    <property type="match status" value="1"/>
</dbReference>
<proteinExistence type="inferred from homology"/>
<comment type="similarity">
    <text evidence="1">Belongs to the TRIM/RBCC family.</text>
</comment>
<dbReference type="Gene3D" id="2.60.40.10">
    <property type="entry name" value="Immunoglobulins"/>
    <property type="match status" value="1"/>
</dbReference>
<evidence type="ECO:0000256" key="6">
    <source>
        <dbReference type="PROSITE-ProRule" id="PRU00024"/>
    </source>
</evidence>
<organism evidence="11 12">
    <name type="scientific">Saccoglossus kowalevskii</name>
    <name type="common">Acorn worm</name>
    <dbReference type="NCBI Taxonomy" id="10224"/>
    <lineage>
        <taxon>Eukaryota</taxon>
        <taxon>Metazoa</taxon>
        <taxon>Hemichordata</taxon>
        <taxon>Enteropneusta</taxon>
        <taxon>Harrimaniidae</taxon>
        <taxon>Saccoglossus</taxon>
    </lineage>
</organism>
<dbReference type="InterPro" id="IPR014756">
    <property type="entry name" value="Ig_E-set"/>
</dbReference>
<dbReference type="Gene3D" id="3.30.40.10">
    <property type="entry name" value="Zinc/RING finger domain, C3HC4 (zinc finger)"/>
    <property type="match status" value="1"/>
</dbReference>
<evidence type="ECO:0000256" key="8">
    <source>
        <dbReference type="PROSITE-ProRule" id="PRU00504"/>
    </source>
</evidence>
<dbReference type="InterPro" id="IPR001298">
    <property type="entry name" value="Filamin/ABP280_rpt"/>
</dbReference>
<dbReference type="RefSeq" id="XP_002737346.1">
    <property type="nucleotide sequence ID" value="XM_002737300.1"/>
</dbReference>
<feature type="domain" description="RING-type" evidence="9">
    <location>
        <begin position="19"/>
        <end position="61"/>
    </location>
</feature>
<dbReference type="Proteomes" id="UP000694865">
    <property type="component" value="Unplaced"/>
</dbReference>
<keyword evidence="2" id="KW-0479">Metal-binding</keyword>
<dbReference type="SMART" id="SM00336">
    <property type="entry name" value="BBOX"/>
    <property type="match status" value="2"/>
</dbReference>
<dbReference type="PROSITE" id="PS50119">
    <property type="entry name" value="ZF_BBOX"/>
    <property type="match status" value="2"/>
</dbReference>
<dbReference type="InterPro" id="IPR001258">
    <property type="entry name" value="NHL_repeat"/>
</dbReference>
<dbReference type="InterPro" id="IPR013083">
    <property type="entry name" value="Znf_RING/FYVE/PHD"/>
</dbReference>
<feature type="repeat" description="NHL" evidence="8">
    <location>
        <begin position="565"/>
        <end position="601"/>
    </location>
</feature>
<dbReference type="SUPFAM" id="SSF57850">
    <property type="entry name" value="RING/U-box"/>
    <property type="match status" value="1"/>
</dbReference>
<evidence type="ECO:0000256" key="5">
    <source>
        <dbReference type="ARBA" id="ARBA00022833"/>
    </source>
</evidence>
<evidence type="ECO:0000259" key="9">
    <source>
        <dbReference type="PROSITE" id="PS50089"/>
    </source>
</evidence>
<feature type="domain" description="B box-type" evidence="10">
    <location>
        <begin position="94"/>
        <end position="140"/>
    </location>
</feature>
<dbReference type="InterPro" id="IPR000315">
    <property type="entry name" value="Znf_B-box"/>
</dbReference>
<dbReference type="Gene3D" id="3.30.160.60">
    <property type="entry name" value="Classic Zinc Finger"/>
    <property type="match status" value="1"/>
</dbReference>
<feature type="repeat" description="NHL" evidence="8">
    <location>
        <begin position="697"/>
        <end position="741"/>
    </location>
</feature>
<reference evidence="12" key="1">
    <citation type="submission" date="2025-08" db="UniProtKB">
        <authorList>
            <consortium name="RefSeq"/>
        </authorList>
    </citation>
    <scope>IDENTIFICATION</scope>
    <source>
        <tissue evidence="12">Testes</tissue>
    </source>
</reference>
<dbReference type="SUPFAM" id="SSF101898">
    <property type="entry name" value="NHL repeat"/>
    <property type="match status" value="1"/>
</dbReference>
<evidence type="ECO:0000256" key="1">
    <source>
        <dbReference type="ARBA" id="ARBA00008518"/>
    </source>
</evidence>
<dbReference type="CDD" id="cd05819">
    <property type="entry name" value="NHL"/>
    <property type="match status" value="1"/>
</dbReference>
<keyword evidence="4 6" id="KW-0863">Zinc-finger</keyword>
<feature type="domain" description="B box-type" evidence="10">
    <location>
        <begin position="155"/>
        <end position="198"/>
    </location>
</feature>
<dbReference type="Pfam" id="PF00643">
    <property type="entry name" value="zf-B_box"/>
    <property type="match status" value="1"/>
</dbReference>
<evidence type="ECO:0000256" key="4">
    <source>
        <dbReference type="ARBA" id="ARBA00022771"/>
    </source>
</evidence>
<keyword evidence="11" id="KW-1185">Reference proteome</keyword>
<dbReference type="InterPro" id="IPR017907">
    <property type="entry name" value="Znf_RING_CS"/>
</dbReference>
<evidence type="ECO:0000256" key="3">
    <source>
        <dbReference type="ARBA" id="ARBA00022737"/>
    </source>
</evidence>
<dbReference type="Gene3D" id="2.120.10.30">
    <property type="entry name" value="TolB, C-terminal domain"/>
    <property type="match status" value="2"/>
</dbReference>
<dbReference type="InterPro" id="IPR011042">
    <property type="entry name" value="6-blade_b-propeller_TolB-like"/>
</dbReference>
<gene>
    <name evidence="12" type="primary">LOC100369333</name>
</gene>
<feature type="repeat" description="Filamin" evidence="7">
    <location>
        <begin position="350"/>
        <end position="463"/>
    </location>
</feature>